<feature type="transmembrane region" description="Helical" evidence="1">
    <location>
        <begin position="79"/>
        <end position="98"/>
    </location>
</feature>
<dbReference type="EMBL" id="JAGZMZ010000024">
    <property type="protein sequence ID" value="MBS4884780.1"/>
    <property type="molecule type" value="Genomic_DNA"/>
</dbReference>
<dbReference type="Proteomes" id="UP000284868">
    <property type="component" value="Unassembled WGS sequence"/>
</dbReference>
<gene>
    <name evidence="5" type="ORF">DWZ83_10625</name>
    <name evidence="4" type="ORF">KHZ85_08440</name>
</gene>
<comment type="caution">
    <text evidence="5">The sequence shown here is derived from an EMBL/GenBank/DDBJ whole genome shotgun (WGS) entry which is preliminary data.</text>
</comment>
<dbReference type="InterPro" id="IPR041444">
    <property type="entry name" value="HTH_41"/>
</dbReference>
<feature type="domain" description="YhfZ helix-turn-helix" evidence="2">
    <location>
        <begin position="27"/>
        <end position="73"/>
    </location>
</feature>
<sequence>MDYHQKLLSKNGLSTMALAKEFMSCDIGSKIPTVSELNEKIGLARGTIQNSIKFLQDNGAIKLESKGHLGTYLISKNTLILLAFAGITSIVGVMPLPYSKKYEGLATGLIVTMENQYSIPASMAYMRGAENRIAMLLAERYDFAIVSKYAAIDFNQRNETIVIAKEFGPYSYLAKHVILFHDTQAKEIVDGMKVGIDMESIDQRLMTKKACEGKKVEYVRVDYNQILEKIQNGSIDAAVWNGDILTDKTLNINYRTVDLKDNDDTEAVIVVNKNKPEMKKLIDDIIDVDSVLNIQKLVLDGKITPSY</sequence>
<accession>A0A415NWU6</accession>
<proteinExistence type="predicted"/>
<name>A0A415NWU6_9FIRM</name>
<keyword evidence="1" id="KW-0812">Transmembrane</keyword>
<reference evidence="4" key="2">
    <citation type="submission" date="2021-02" db="EMBL/GenBank/DDBJ databases">
        <title>Infant gut strain persistence is associated with maternal origin, phylogeny, and functional potential including surface adhesion and iron acquisition.</title>
        <authorList>
            <person name="Lou Y.C."/>
        </authorList>
    </citation>
    <scope>NUCLEOTIDE SEQUENCE</scope>
    <source>
        <strain evidence="4">L3_108_103G1_dasL3_108_103G1_concoct_2</strain>
    </source>
</reference>
<reference evidence="5 6" key="1">
    <citation type="submission" date="2018-08" db="EMBL/GenBank/DDBJ databases">
        <title>A genome reference for cultivated species of the human gut microbiota.</title>
        <authorList>
            <person name="Zou Y."/>
            <person name="Xue W."/>
            <person name="Luo G."/>
        </authorList>
    </citation>
    <scope>NUCLEOTIDE SEQUENCE [LARGE SCALE GENOMIC DNA]</scope>
    <source>
        <strain evidence="5 6">AF35-6BH</strain>
    </source>
</reference>
<keyword evidence="1" id="KW-0472">Membrane</keyword>
<evidence type="ECO:0000313" key="5">
    <source>
        <dbReference type="EMBL" id="RHM04973.1"/>
    </source>
</evidence>
<evidence type="ECO:0000256" key="1">
    <source>
        <dbReference type="SAM" id="Phobius"/>
    </source>
</evidence>
<dbReference type="Proteomes" id="UP000753219">
    <property type="component" value="Unassembled WGS sequence"/>
</dbReference>
<dbReference type="EMBL" id="QRPK01000120">
    <property type="protein sequence ID" value="RHM04973.1"/>
    <property type="molecule type" value="Genomic_DNA"/>
</dbReference>
<organism evidence="5 6">
    <name type="scientific">Amedibacillus dolichus</name>
    <dbReference type="NCBI Taxonomy" id="31971"/>
    <lineage>
        <taxon>Bacteria</taxon>
        <taxon>Bacillati</taxon>
        <taxon>Bacillota</taxon>
        <taxon>Erysipelotrichia</taxon>
        <taxon>Erysipelotrichales</taxon>
        <taxon>Erysipelotrichaceae</taxon>
        <taxon>Amedibacillus</taxon>
    </lineage>
</organism>
<dbReference type="Pfam" id="PF14502">
    <property type="entry name" value="HTH_41"/>
    <property type="match status" value="1"/>
</dbReference>
<dbReference type="RefSeq" id="WP_118365955.1">
    <property type="nucleotide sequence ID" value="NZ_JAGZMZ010000024.1"/>
</dbReference>
<dbReference type="SUPFAM" id="SSF53850">
    <property type="entry name" value="Periplasmic binding protein-like II"/>
    <property type="match status" value="1"/>
</dbReference>
<dbReference type="Pfam" id="PF14503">
    <property type="entry name" value="YhfZ_C"/>
    <property type="match status" value="1"/>
</dbReference>
<protein>
    <submittedName>
        <fullName evidence="4">Transporter substrate-binding domain-containing protein</fullName>
    </submittedName>
</protein>
<evidence type="ECO:0000259" key="3">
    <source>
        <dbReference type="Pfam" id="PF14503"/>
    </source>
</evidence>
<dbReference type="Gene3D" id="3.40.190.10">
    <property type="entry name" value="Periplasmic binding protein-like II"/>
    <property type="match status" value="2"/>
</dbReference>
<evidence type="ECO:0000313" key="4">
    <source>
        <dbReference type="EMBL" id="MBS4884780.1"/>
    </source>
</evidence>
<dbReference type="OrthoDB" id="147067at2"/>
<evidence type="ECO:0000313" key="6">
    <source>
        <dbReference type="Proteomes" id="UP000284868"/>
    </source>
</evidence>
<keyword evidence="6" id="KW-1185">Reference proteome</keyword>
<dbReference type="InterPro" id="IPR032791">
    <property type="entry name" value="YhfZ_C"/>
</dbReference>
<feature type="domain" description="Uncharacterised protein YhfZ C-terminal" evidence="3">
    <location>
        <begin position="81"/>
        <end position="307"/>
    </location>
</feature>
<dbReference type="AlphaFoldDB" id="A0A415NWU6"/>
<dbReference type="NCBIfam" id="NF041241">
    <property type="entry name" value="YhfZ_full"/>
    <property type="match status" value="1"/>
</dbReference>
<evidence type="ECO:0000259" key="2">
    <source>
        <dbReference type="Pfam" id="PF14502"/>
    </source>
</evidence>
<keyword evidence="1" id="KW-1133">Transmembrane helix</keyword>